<feature type="region of interest" description="Disordered" evidence="1">
    <location>
        <begin position="1"/>
        <end position="29"/>
    </location>
</feature>
<dbReference type="AlphaFoldDB" id="A0A8S1NYV0"/>
<protein>
    <recommendedName>
        <fullName evidence="2">VPS9 domain-containing protein</fullName>
    </recommendedName>
</protein>
<keyword evidence="4" id="KW-1185">Reference proteome</keyword>
<dbReference type="GO" id="GO:0031267">
    <property type="term" value="F:small GTPase binding"/>
    <property type="evidence" value="ECO:0007669"/>
    <property type="project" value="TreeGrafter"/>
</dbReference>
<dbReference type="GO" id="GO:0030139">
    <property type="term" value="C:endocytic vesicle"/>
    <property type="evidence" value="ECO:0007669"/>
    <property type="project" value="TreeGrafter"/>
</dbReference>
<organism evidence="3 4">
    <name type="scientific">Paramecium primaurelia</name>
    <dbReference type="NCBI Taxonomy" id="5886"/>
    <lineage>
        <taxon>Eukaryota</taxon>
        <taxon>Sar</taxon>
        <taxon>Alveolata</taxon>
        <taxon>Ciliophora</taxon>
        <taxon>Intramacronucleata</taxon>
        <taxon>Oligohymenophorea</taxon>
        <taxon>Peniculida</taxon>
        <taxon>Parameciidae</taxon>
        <taxon>Paramecium</taxon>
    </lineage>
</organism>
<feature type="domain" description="VPS9" evidence="2">
    <location>
        <begin position="107"/>
        <end position="247"/>
    </location>
</feature>
<dbReference type="GO" id="GO:0016192">
    <property type="term" value="P:vesicle-mediated transport"/>
    <property type="evidence" value="ECO:0007669"/>
    <property type="project" value="InterPro"/>
</dbReference>
<dbReference type="PANTHER" id="PTHR23101:SF25">
    <property type="entry name" value="GTPASE-ACTIVATING PROTEIN AND VPS9 DOMAIN-CONTAINING PROTEIN 1"/>
    <property type="match status" value="1"/>
</dbReference>
<proteinExistence type="predicted"/>
<feature type="compositionally biased region" description="Basic and acidic residues" evidence="1">
    <location>
        <begin position="16"/>
        <end position="29"/>
    </location>
</feature>
<dbReference type="InterPro" id="IPR003123">
    <property type="entry name" value="VPS9"/>
</dbReference>
<dbReference type="PANTHER" id="PTHR23101">
    <property type="entry name" value="RAB GDP/GTP EXCHANGE FACTOR"/>
    <property type="match status" value="1"/>
</dbReference>
<dbReference type="SMART" id="SM00167">
    <property type="entry name" value="VPS9"/>
    <property type="match status" value="1"/>
</dbReference>
<gene>
    <name evidence="3" type="ORF">PPRIM_AZ9-3.1.T1020042</name>
</gene>
<name>A0A8S1NYV0_PARPR</name>
<sequence length="379" mass="44920">MDQSTIIDESEQSLEQSRRVEPTVSDKMKRNESATLKQKIINFIREVQQSKLPLDSMPNIVQQKISEFEDEFQDLWKESDEYLRENGEAIEKLVMKPLCSKLILIDPVKDREIEFSMKAYSFVQAKHLDIDENIEKHKMFNQVIDLISKIDKVETPREKLNCIVNAGKQTSAIVNQMANNQPTGADNLLPVLIYATLKAQPQRAYSNILFVSYYRSPKRITGEDEYYFTTYESTLQFIEKLDYHKLNINHQEFQELSKERLDIIKNSQNELTQNGIFNMDTHQNYVNLQMIKMKIQDLQRKSKFYEQSKKYRLKFNQKQLNNITLNEIPEFYDEYQNLYKNLIEMQKDIHNLYELTNEIIKESQSETKKVATRKFFGIL</sequence>
<dbReference type="Proteomes" id="UP000688137">
    <property type="component" value="Unassembled WGS sequence"/>
</dbReference>
<dbReference type="EMBL" id="CAJJDM010000105">
    <property type="protein sequence ID" value="CAD8096669.1"/>
    <property type="molecule type" value="Genomic_DNA"/>
</dbReference>
<dbReference type="GO" id="GO:0005829">
    <property type="term" value="C:cytosol"/>
    <property type="evidence" value="ECO:0007669"/>
    <property type="project" value="TreeGrafter"/>
</dbReference>
<evidence type="ECO:0000313" key="4">
    <source>
        <dbReference type="Proteomes" id="UP000688137"/>
    </source>
</evidence>
<evidence type="ECO:0000259" key="2">
    <source>
        <dbReference type="PROSITE" id="PS51205"/>
    </source>
</evidence>
<dbReference type="PROSITE" id="PS51205">
    <property type="entry name" value="VPS9"/>
    <property type="match status" value="1"/>
</dbReference>
<dbReference type="Pfam" id="PF02204">
    <property type="entry name" value="VPS9"/>
    <property type="match status" value="1"/>
</dbReference>
<evidence type="ECO:0000313" key="3">
    <source>
        <dbReference type="EMBL" id="CAD8096669.1"/>
    </source>
</evidence>
<reference evidence="3" key="1">
    <citation type="submission" date="2021-01" db="EMBL/GenBank/DDBJ databases">
        <authorList>
            <consortium name="Genoscope - CEA"/>
            <person name="William W."/>
        </authorList>
    </citation>
    <scope>NUCLEOTIDE SEQUENCE</scope>
</reference>
<accession>A0A8S1NYV0</accession>
<dbReference type="GO" id="GO:0005085">
    <property type="term" value="F:guanyl-nucleotide exchange factor activity"/>
    <property type="evidence" value="ECO:0007669"/>
    <property type="project" value="InterPro"/>
</dbReference>
<dbReference type="InterPro" id="IPR045046">
    <property type="entry name" value="Vps9-like"/>
</dbReference>
<dbReference type="OMA" id="GIFNMDA"/>
<comment type="caution">
    <text evidence="3">The sequence shown here is derived from an EMBL/GenBank/DDBJ whole genome shotgun (WGS) entry which is preliminary data.</text>
</comment>
<evidence type="ECO:0000256" key="1">
    <source>
        <dbReference type="SAM" id="MobiDB-lite"/>
    </source>
</evidence>